<keyword evidence="2" id="KW-1185">Reference proteome</keyword>
<proteinExistence type="predicted"/>
<organism evidence="1 2">
    <name type="scientific">Caerostris extrusa</name>
    <name type="common">Bark spider</name>
    <name type="synonym">Caerostris bankana</name>
    <dbReference type="NCBI Taxonomy" id="172846"/>
    <lineage>
        <taxon>Eukaryota</taxon>
        <taxon>Metazoa</taxon>
        <taxon>Ecdysozoa</taxon>
        <taxon>Arthropoda</taxon>
        <taxon>Chelicerata</taxon>
        <taxon>Arachnida</taxon>
        <taxon>Araneae</taxon>
        <taxon>Araneomorphae</taxon>
        <taxon>Entelegynae</taxon>
        <taxon>Araneoidea</taxon>
        <taxon>Araneidae</taxon>
        <taxon>Caerostris</taxon>
    </lineage>
</organism>
<sequence>MFPNKHSWKYFPPKCKKNGENRYFYPFPPNISLNYVIHLTNTTFCEKYKVFDSTNYNIQYEARHLFFAHKSIRLIRRTQNIWRAEAERAAEINNNILSPRWPKTHPMTPKLFEIFCKILFHREACRLLPSLPNSYHVESLCGEW</sequence>
<gene>
    <name evidence="1" type="ORF">CEXT_787981</name>
</gene>
<evidence type="ECO:0000313" key="1">
    <source>
        <dbReference type="EMBL" id="GIX85806.1"/>
    </source>
</evidence>
<evidence type="ECO:0000313" key="2">
    <source>
        <dbReference type="Proteomes" id="UP001054945"/>
    </source>
</evidence>
<dbReference type="EMBL" id="BPLR01021093">
    <property type="protein sequence ID" value="GIX85806.1"/>
    <property type="molecule type" value="Genomic_DNA"/>
</dbReference>
<comment type="caution">
    <text evidence="1">The sequence shown here is derived from an EMBL/GenBank/DDBJ whole genome shotgun (WGS) entry which is preliminary data.</text>
</comment>
<protein>
    <submittedName>
        <fullName evidence="1">Uncharacterized protein</fullName>
    </submittedName>
</protein>
<reference evidence="1 2" key="1">
    <citation type="submission" date="2021-06" db="EMBL/GenBank/DDBJ databases">
        <title>Caerostris extrusa draft genome.</title>
        <authorList>
            <person name="Kono N."/>
            <person name="Arakawa K."/>
        </authorList>
    </citation>
    <scope>NUCLEOTIDE SEQUENCE [LARGE SCALE GENOMIC DNA]</scope>
</reference>
<accession>A0AAV4NPH8</accession>
<name>A0AAV4NPH8_CAEEX</name>
<dbReference type="AlphaFoldDB" id="A0AAV4NPH8"/>
<dbReference type="Proteomes" id="UP001054945">
    <property type="component" value="Unassembled WGS sequence"/>
</dbReference>